<dbReference type="eggNOG" id="COG3250">
    <property type="taxonomic scope" value="Bacteria"/>
</dbReference>
<dbReference type="PANTHER" id="PTHR42732">
    <property type="entry name" value="BETA-GALACTOSIDASE"/>
    <property type="match status" value="1"/>
</dbReference>
<dbReference type="Gene3D" id="2.60.40.10">
    <property type="entry name" value="Immunoglobulins"/>
    <property type="match status" value="1"/>
</dbReference>
<evidence type="ECO:0000259" key="5">
    <source>
        <dbReference type="Pfam" id="PF02836"/>
    </source>
</evidence>
<dbReference type="GO" id="GO:0004565">
    <property type="term" value="F:beta-galactosidase activity"/>
    <property type="evidence" value="ECO:0007669"/>
    <property type="project" value="UniProtKB-EC"/>
</dbReference>
<dbReference type="SUPFAM" id="SSF51445">
    <property type="entry name" value="(Trans)glycosidases"/>
    <property type="match status" value="1"/>
</dbReference>
<evidence type="ECO:0000259" key="6">
    <source>
        <dbReference type="Pfam" id="PF02837"/>
    </source>
</evidence>
<name>A0A087CY72_BIFRU</name>
<dbReference type="InterPro" id="IPR017853">
    <property type="entry name" value="GH"/>
</dbReference>
<proteinExistence type="inferred from homology"/>
<dbReference type="EMBL" id="JGZL01000010">
    <property type="protein sequence ID" value="KFI88222.1"/>
    <property type="molecule type" value="Genomic_DNA"/>
</dbReference>
<dbReference type="Pfam" id="PF02837">
    <property type="entry name" value="Glyco_hydro_2_N"/>
    <property type="match status" value="1"/>
</dbReference>
<dbReference type="InterPro" id="IPR036156">
    <property type="entry name" value="Beta-gal/glucu_dom_sf"/>
</dbReference>
<dbReference type="Pfam" id="PF02836">
    <property type="entry name" value="Glyco_hydro_2_C"/>
    <property type="match status" value="1"/>
</dbReference>
<keyword evidence="8" id="KW-1185">Reference proteome</keyword>
<comment type="caution">
    <text evidence="7">The sequence shown here is derived from an EMBL/GenBank/DDBJ whole genome shotgun (WGS) entry which is preliminary data.</text>
</comment>
<dbReference type="Gene3D" id="2.60.120.260">
    <property type="entry name" value="Galactose-binding domain-like"/>
    <property type="match status" value="1"/>
</dbReference>
<evidence type="ECO:0000256" key="4">
    <source>
        <dbReference type="SAM" id="MobiDB-lite"/>
    </source>
</evidence>
<keyword evidence="2 7" id="KW-0378">Hydrolase</keyword>
<organism evidence="7 8">
    <name type="scientific">Bifidobacterium ruminantium</name>
    <dbReference type="NCBI Taxonomy" id="78346"/>
    <lineage>
        <taxon>Bacteria</taxon>
        <taxon>Bacillati</taxon>
        <taxon>Actinomycetota</taxon>
        <taxon>Actinomycetes</taxon>
        <taxon>Bifidobacteriales</taxon>
        <taxon>Bifidobacteriaceae</taxon>
        <taxon>Bifidobacterium</taxon>
    </lineage>
</organism>
<dbReference type="Gene3D" id="3.20.20.80">
    <property type="entry name" value="Glycosidases"/>
    <property type="match status" value="1"/>
</dbReference>
<dbReference type="STRING" id="78346.BRUM_1637"/>
<sequence length="734" mass="82086">MLDIKRVLKAAPTKMRSREPLRQLWTPWGERIEHEWLSARAGNKAFTPSEEGERKLAEGRTPILDEHPRPDMVRGNHTMLNGLWDYAIVSIPEDENASKRRKTAAMLTRDEAVRAVREAAIPQTFDGKILVPFSPESALSGVHQTIYPDNLMWYRTVVHPVTLGDEEAVRQIGDANRLILHFEAVDYICACYINGQLAGTHVGGYLPFDVDVSAFIDSDDAFEIALCVYDPNDSGTQPRGKQKIEREGIWYTAQSGIWQSVWLEIVPDAYLRTLTLKGAADGRLFIRAEIGGDKPNAKLRVVVTDPTDGTVVADETLPAGTRKLRTEIRTTAEHLWSPADPHLYDVTATLLTGPAAKPTIKSAVKPSVEQSPEPTELSPDAAGTLAKPPFADIVKSYCAFRSVEVKPDMKGVARFHLNGKPLFVKGVLDQGYWPDGLMTAPDDEALIHDIEAMKKAGFNMLRKHIKVESARWYYHCDRLGMLVWQDAVSGGGADGEYNAWATNRKPTLIRSTWNKFRDDTAEHFAALGADDPIYRRDWSRMCDAMVHILGGHPSIVTWTLFNEGWGQFDACDAAERIHALDPTRPIDATSGWYDQRCGDFHSVHNYFRPLEIYPDKGPLRGYVAEFEKRHRRNRRAANYTVLPVARHGARAFVISEFGGLAQLVPEHAEVSRAYGYGEYDSIDDWRAAVRSVLASAAALEARGLAGYVYTQVSDVEEELNGLLTYDRRVNKFVG</sequence>
<dbReference type="Proteomes" id="UP000029078">
    <property type="component" value="Unassembled WGS sequence"/>
</dbReference>
<feature type="compositionally biased region" description="Basic and acidic residues" evidence="4">
    <location>
        <begin position="51"/>
        <end position="66"/>
    </location>
</feature>
<dbReference type="InterPro" id="IPR013783">
    <property type="entry name" value="Ig-like_fold"/>
</dbReference>
<dbReference type="SUPFAM" id="SSF49785">
    <property type="entry name" value="Galactose-binding domain-like"/>
    <property type="match status" value="1"/>
</dbReference>
<gene>
    <name evidence="7" type="ORF">BRUM_1637</name>
</gene>
<dbReference type="InterPro" id="IPR051913">
    <property type="entry name" value="GH2_Domain-Containing"/>
</dbReference>
<comment type="similarity">
    <text evidence="1">Belongs to the glycosyl hydrolase 2 family.</text>
</comment>
<dbReference type="InterPro" id="IPR006103">
    <property type="entry name" value="Glyco_hydro_2_cat"/>
</dbReference>
<dbReference type="RefSeq" id="WP_026647107.1">
    <property type="nucleotide sequence ID" value="NZ_JGZL01000010.1"/>
</dbReference>
<feature type="region of interest" description="Disordered" evidence="4">
    <location>
        <begin position="44"/>
        <end position="66"/>
    </location>
</feature>
<dbReference type="AlphaFoldDB" id="A0A087CY72"/>
<evidence type="ECO:0000256" key="3">
    <source>
        <dbReference type="ARBA" id="ARBA00023295"/>
    </source>
</evidence>
<dbReference type="InterPro" id="IPR008979">
    <property type="entry name" value="Galactose-bd-like_sf"/>
</dbReference>
<dbReference type="InterPro" id="IPR006104">
    <property type="entry name" value="Glyco_hydro_2_N"/>
</dbReference>
<dbReference type="EC" id="3.2.1.23" evidence="7"/>
<feature type="domain" description="Glycoside hydrolase family 2 catalytic" evidence="5">
    <location>
        <begin position="414"/>
        <end position="627"/>
    </location>
</feature>
<dbReference type="GO" id="GO:0005975">
    <property type="term" value="P:carbohydrate metabolic process"/>
    <property type="evidence" value="ECO:0007669"/>
    <property type="project" value="InterPro"/>
</dbReference>
<evidence type="ECO:0000256" key="2">
    <source>
        <dbReference type="ARBA" id="ARBA00022801"/>
    </source>
</evidence>
<protein>
    <submittedName>
        <fullName evidence="7">Glycosyl hydrolase, family 2</fullName>
        <ecNumber evidence="7">3.2.1.23</ecNumber>
    </submittedName>
</protein>
<accession>A0A087CY72</accession>
<feature type="domain" description="Glycosyl hydrolases family 2 sugar binding" evidence="6">
    <location>
        <begin position="175"/>
        <end position="264"/>
    </location>
</feature>
<evidence type="ECO:0000256" key="1">
    <source>
        <dbReference type="ARBA" id="ARBA00007401"/>
    </source>
</evidence>
<evidence type="ECO:0000313" key="8">
    <source>
        <dbReference type="Proteomes" id="UP000029078"/>
    </source>
</evidence>
<evidence type="ECO:0000313" key="7">
    <source>
        <dbReference type="EMBL" id="KFI88222.1"/>
    </source>
</evidence>
<dbReference type="PANTHER" id="PTHR42732:SF2">
    <property type="entry name" value="BETA-MANNOSIDASE"/>
    <property type="match status" value="1"/>
</dbReference>
<keyword evidence="3 7" id="KW-0326">Glycosidase</keyword>
<feature type="region of interest" description="Disordered" evidence="4">
    <location>
        <begin position="361"/>
        <end position="382"/>
    </location>
</feature>
<dbReference type="SUPFAM" id="SSF49303">
    <property type="entry name" value="beta-Galactosidase/glucuronidase domain"/>
    <property type="match status" value="1"/>
</dbReference>
<reference evidence="7 8" key="1">
    <citation type="submission" date="2014-03" db="EMBL/GenBank/DDBJ databases">
        <title>Genomics of Bifidobacteria.</title>
        <authorList>
            <person name="Ventura M."/>
            <person name="Milani C."/>
            <person name="Lugli G.A."/>
        </authorList>
    </citation>
    <scope>NUCLEOTIDE SEQUENCE [LARGE SCALE GENOMIC DNA]</scope>
    <source>
        <strain evidence="7 8">LMG 21811</strain>
    </source>
</reference>